<sequence>MTKRTAKNTCCYRVVLMTLFGIFIAGMAATFFASAMPGSRVTDPDYYQNGLNYGRTRSGARNPGLTWTLTATLAGRDLLVRVRDEKGAPVAGGRLSLHPGKQGASSLPLQLTESAPGVFRAPRPATAEGELQGVLRFTRGEASASQRVVFFN</sequence>
<keyword evidence="1" id="KW-0472">Membrane</keyword>
<feature type="transmembrane region" description="Helical" evidence="1">
    <location>
        <begin position="12"/>
        <end position="33"/>
    </location>
</feature>
<dbReference type="EMBL" id="CP001661">
    <property type="protein sequence ID" value="ACT19074.1"/>
    <property type="molecule type" value="Genomic_DNA"/>
</dbReference>
<dbReference type="OrthoDB" id="5396215at2"/>
<gene>
    <name evidence="2" type="ordered locus">GM21_3045</name>
</gene>
<dbReference type="Pfam" id="PF05751">
    <property type="entry name" value="FixH"/>
    <property type="match status" value="1"/>
</dbReference>
<evidence type="ECO:0000256" key="1">
    <source>
        <dbReference type="SAM" id="Phobius"/>
    </source>
</evidence>
<keyword evidence="1" id="KW-0812">Transmembrane</keyword>
<dbReference type="KEGG" id="gem:GM21_3045"/>
<dbReference type="AlphaFoldDB" id="C6E2W4"/>
<protein>
    <submittedName>
        <fullName evidence="2">FixH family protein</fullName>
    </submittedName>
</protein>
<proteinExistence type="predicted"/>
<organism evidence="2">
    <name type="scientific">Geobacter sp. (strain M21)</name>
    <dbReference type="NCBI Taxonomy" id="443144"/>
    <lineage>
        <taxon>Bacteria</taxon>
        <taxon>Pseudomonadati</taxon>
        <taxon>Thermodesulfobacteriota</taxon>
        <taxon>Desulfuromonadia</taxon>
        <taxon>Geobacterales</taxon>
        <taxon>Geobacteraceae</taxon>
        <taxon>Geobacter</taxon>
    </lineage>
</organism>
<name>C6E2W4_GEOSM</name>
<accession>C6E2W4</accession>
<dbReference type="InterPro" id="IPR008620">
    <property type="entry name" value="FixH"/>
</dbReference>
<reference evidence="2" key="1">
    <citation type="submission" date="2009-07" db="EMBL/GenBank/DDBJ databases">
        <title>Complete sequence of Geobacter sp. M21.</title>
        <authorList>
            <consortium name="US DOE Joint Genome Institute"/>
            <person name="Lucas S."/>
            <person name="Copeland A."/>
            <person name="Lapidus A."/>
            <person name="Glavina del Rio T."/>
            <person name="Dalin E."/>
            <person name="Tice H."/>
            <person name="Bruce D."/>
            <person name="Goodwin L."/>
            <person name="Pitluck S."/>
            <person name="Saunders E."/>
            <person name="Brettin T."/>
            <person name="Detter J.C."/>
            <person name="Han C."/>
            <person name="Larimer F."/>
            <person name="Land M."/>
            <person name="Hauser L."/>
            <person name="Kyrpides N."/>
            <person name="Ovchinnikova G."/>
            <person name="Lovley D."/>
        </authorList>
    </citation>
    <scope>NUCLEOTIDE SEQUENCE [LARGE SCALE GENOMIC DNA]</scope>
    <source>
        <strain evidence="2">M21</strain>
    </source>
</reference>
<evidence type="ECO:0000313" key="2">
    <source>
        <dbReference type="EMBL" id="ACT19074.1"/>
    </source>
</evidence>
<keyword evidence="1" id="KW-1133">Transmembrane helix</keyword>
<dbReference type="HOGENOM" id="CLU_1719744_0_0_7"/>
<dbReference type="STRING" id="443144.GM21_3045"/>